<keyword evidence="3" id="KW-1185">Reference proteome</keyword>
<comment type="caution">
    <text evidence="2">The sequence shown here is derived from an EMBL/GenBank/DDBJ whole genome shotgun (WGS) entry which is preliminary data.</text>
</comment>
<keyword evidence="1" id="KW-0472">Membrane</keyword>
<gene>
    <name evidence="2" type="ORF">FO440_21380</name>
</gene>
<organism evidence="2 3">
    <name type="scientific">Mucilaginibacter corticis</name>
    <dbReference type="NCBI Taxonomy" id="2597670"/>
    <lineage>
        <taxon>Bacteria</taxon>
        <taxon>Pseudomonadati</taxon>
        <taxon>Bacteroidota</taxon>
        <taxon>Sphingobacteriia</taxon>
        <taxon>Sphingobacteriales</taxon>
        <taxon>Sphingobacteriaceae</taxon>
        <taxon>Mucilaginibacter</taxon>
    </lineage>
</organism>
<accession>A0A556MBK9</accession>
<dbReference type="AlphaFoldDB" id="A0A556MBK9"/>
<dbReference type="EMBL" id="VLPK01000005">
    <property type="protein sequence ID" value="TSJ37317.1"/>
    <property type="molecule type" value="Genomic_DNA"/>
</dbReference>
<name>A0A556MBK9_9SPHI</name>
<evidence type="ECO:0000256" key="1">
    <source>
        <dbReference type="SAM" id="Phobius"/>
    </source>
</evidence>
<proteinExistence type="predicted"/>
<dbReference type="Proteomes" id="UP000318733">
    <property type="component" value="Unassembled WGS sequence"/>
</dbReference>
<feature type="transmembrane region" description="Helical" evidence="1">
    <location>
        <begin position="71"/>
        <end position="93"/>
    </location>
</feature>
<evidence type="ECO:0000313" key="3">
    <source>
        <dbReference type="Proteomes" id="UP000318733"/>
    </source>
</evidence>
<keyword evidence="1" id="KW-0812">Transmembrane</keyword>
<keyword evidence="1" id="KW-1133">Transmembrane helix</keyword>
<protein>
    <submittedName>
        <fullName evidence="2">Uncharacterized protein</fullName>
    </submittedName>
</protein>
<feature type="transmembrane region" description="Helical" evidence="1">
    <location>
        <begin position="12"/>
        <end position="31"/>
    </location>
</feature>
<sequence>MKRLSILIIQFYQLLLLYNIAFTLLAILILVLETGQLNSGVFLFAKIIGFFSAIGLHYYSSKQSYFYFRNAGYHVITIFIGAFAVDTLIYILIAVLPSPIQHAAAYLKNR</sequence>
<evidence type="ECO:0000313" key="2">
    <source>
        <dbReference type="EMBL" id="TSJ37317.1"/>
    </source>
</evidence>
<reference evidence="2 3" key="1">
    <citation type="submission" date="2019-07" db="EMBL/GenBank/DDBJ databases">
        <authorList>
            <person name="Huq M.A."/>
        </authorList>
    </citation>
    <scope>NUCLEOTIDE SEQUENCE [LARGE SCALE GENOMIC DNA]</scope>
    <source>
        <strain evidence="2 3">MAH-19</strain>
    </source>
</reference>
<feature type="transmembrane region" description="Helical" evidence="1">
    <location>
        <begin position="37"/>
        <end position="59"/>
    </location>
</feature>